<reference evidence="1 2" key="1">
    <citation type="submission" date="2012-05" db="EMBL/GenBank/DDBJ databases">
        <title>Complete genome sequence of a Streptococcus dysgalactiae subsp. equisimilis strain possessing Lancefield's group A antigen.</title>
        <authorList>
            <person name="Luetticken R."/>
            <person name="Bruellhoff K."/>
            <person name="Van der Linden M."/>
            <person name="Peltroche-Llacsahuanga H."/>
            <person name="Blom J."/>
            <person name="Weber-Lehmann J."/>
            <person name="Ferretti J.J."/>
            <person name="McShan W.M."/>
        </authorList>
    </citation>
    <scope>NUCLEOTIDE SEQUENCE [LARGE SCALE GENOMIC DNA]</scope>
    <source>
        <strain evidence="1 2">AC-2713</strain>
    </source>
</reference>
<proteinExistence type="predicted"/>
<organism evidence="1 2">
    <name type="scientific">Streptococcus dysgalactiae subsp. equisimilis AC-2713</name>
    <dbReference type="NCBI Taxonomy" id="759913"/>
    <lineage>
        <taxon>Bacteria</taxon>
        <taxon>Bacillati</taxon>
        <taxon>Bacillota</taxon>
        <taxon>Bacilli</taxon>
        <taxon>Lactobacillales</taxon>
        <taxon>Streptococcaceae</taxon>
        <taxon>Streptococcus</taxon>
    </lineage>
</organism>
<dbReference type="AlphaFoldDB" id="A0AB33R617"/>
<name>A0AB33R617_STREQ</name>
<dbReference type="SUPFAM" id="SSF54611">
    <property type="entry name" value="SecB-like"/>
    <property type="match status" value="1"/>
</dbReference>
<dbReference type="EMBL" id="HE858529">
    <property type="protein sequence ID" value="CCI62354.1"/>
    <property type="molecule type" value="Genomic_DNA"/>
</dbReference>
<dbReference type="Pfam" id="PF06619">
    <property type="entry name" value="DUF1149"/>
    <property type="match status" value="1"/>
</dbReference>
<dbReference type="Proteomes" id="UP000009215">
    <property type="component" value="Chromosome"/>
</dbReference>
<evidence type="ECO:0000313" key="1">
    <source>
        <dbReference type="EMBL" id="CCI62354.1"/>
    </source>
</evidence>
<evidence type="ECO:0008006" key="3">
    <source>
        <dbReference type="Google" id="ProtNLM"/>
    </source>
</evidence>
<dbReference type="KEGG" id="sdc:SDSE_0857"/>
<dbReference type="InterPro" id="IPR035958">
    <property type="entry name" value="SecB-like_sf"/>
</dbReference>
<protein>
    <recommendedName>
        <fullName evidence="3">Transposase</fullName>
    </recommendedName>
</protein>
<dbReference type="PIRSF" id="PIRSF031568">
    <property type="entry name" value="UCP031568"/>
    <property type="match status" value="1"/>
</dbReference>
<dbReference type="Gene3D" id="3.10.420.10">
    <property type="entry name" value="SecB-like"/>
    <property type="match status" value="1"/>
</dbReference>
<sequence length="137" mass="16013">MSHIDIKENEYMQLVREKEFVNQYHYDARNLEWEKENGTPETNFEVTFQLINKDEARKETAIVSVLQFVIVKEEFVISGVISQMVRILDRLVDKPSEFTQEEVESLAAPLLDMVKRLTYDVTEIALDSPGINLEFKN</sequence>
<accession>A0AB33R617</accession>
<gene>
    <name evidence="1" type="ORF">SDSE_0857</name>
</gene>
<dbReference type="InterPro" id="IPR009530">
    <property type="entry name" value="DUF1149"/>
</dbReference>
<evidence type="ECO:0000313" key="2">
    <source>
        <dbReference type="Proteomes" id="UP000009215"/>
    </source>
</evidence>